<dbReference type="GO" id="GO:0005634">
    <property type="term" value="C:nucleus"/>
    <property type="evidence" value="ECO:0007669"/>
    <property type="project" value="TreeGrafter"/>
</dbReference>
<dbReference type="InterPro" id="IPR051741">
    <property type="entry name" value="PAR6_homolog"/>
</dbReference>
<reference evidence="2 3" key="1">
    <citation type="journal article" date="2019" name="Sci. Data">
        <title>Hybrid genome assembly and annotation of Danionella translucida.</title>
        <authorList>
            <person name="Kadobianskyi M."/>
            <person name="Schulze L."/>
            <person name="Schuelke M."/>
            <person name="Judkewitz B."/>
        </authorList>
    </citation>
    <scope>NUCLEOTIDE SEQUENCE [LARGE SCALE GENOMIC DNA]</scope>
    <source>
        <strain evidence="2 3">Bolton</strain>
    </source>
</reference>
<protein>
    <recommendedName>
        <fullName evidence="1">PB1 domain-containing protein</fullName>
    </recommendedName>
</protein>
<evidence type="ECO:0000313" key="3">
    <source>
        <dbReference type="Proteomes" id="UP000316079"/>
    </source>
</evidence>
<gene>
    <name evidence="2" type="ORF">DNTS_014847</name>
</gene>
<dbReference type="Proteomes" id="UP000316079">
    <property type="component" value="Unassembled WGS sequence"/>
</dbReference>
<dbReference type="GO" id="GO:0060341">
    <property type="term" value="P:regulation of cellular localization"/>
    <property type="evidence" value="ECO:0007669"/>
    <property type="project" value="TreeGrafter"/>
</dbReference>
<sequence>MTVHRIANMEVMIGYADVHGDLLPINNDENFSKAVSMAHPLLRIFIQRQGSTAGLMPGKSVTAFSCGQRQTLPVPMLPSKINQYPVAKEFL</sequence>
<dbReference type="InterPro" id="IPR053793">
    <property type="entry name" value="PB1-like"/>
</dbReference>
<organism evidence="2 3">
    <name type="scientific">Danionella cerebrum</name>
    <dbReference type="NCBI Taxonomy" id="2873325"/>
    <lineage>
        <taxon>Eukaryota</taxon>
        <taxon>Metazoa</taxon>
        <taxon>Chordata</taxon>
        <taxon>Craniata</taxon>
        <taxon>Vertebrata</taxon>
        <taxon>Euteleostomi</taxon>
        <taxon>Actinopterygii</taxon>
        <taxon>Neopterygii</taxon>
        <taxon>Teleostei</taxon>
        <taxon>Ostariophysi</taxon>
        <taxon>Cypriniformes</taxon>
        <taxon>Danionidae</taxon>
        <taxon>Danioninae</taxon>
        <taxon>Danionella</taxon>
    </lineage>
</organism>
<keyword evidence="3" id="KW-1185">Reference proteome</keyword>
<dbReference type="InterPro" id="IPR000270">
    <property type="entry name" value="PB1_dom"/>
</dbReference>
<dbReference type="GO" id="GO:0007163">
    <property type="term" value="P:establishment or maintenance of cell polarity"/>
    <property type="evidence" value="ECO:0007669"/>
    <property type="project" value="TreeGrafter"/>
</dbReference>
<comment type="caution">
    <text evidence="2">The sequence shown here is derived from an EMBL/GenBank/DDBJ whole genome shotgun (WGS) entry which is preliminary data.</text>
</comment>
<dbReference type="GO" id="GO:0007098">
    <property type="term" value="P:centrosome cycle"/>
    <property type="evidence" value="ECO:0007669"/>
    <property type="project" value="TreeGrafter"/>
</dbReference>
<dbReference type="PROSITE" id="PS51745">
    <property type="entry name" value="PB1"/>
    <property type="match status" value="1"/>
</dbReference>
<dbReference type="Gene3D" id="3.10.20.90">
    <property type="entry name" value="Phosphatidylinositol 3-kinase Catalytic Subunit, Chain A, domain 1"/>
    <property type="match status" value="1"/>
</dbReference>
<dbReference type="PANTHER" id="PTHR14102:SF3">
    <property type="entry name" value="PARTITIONING DEFECTIVE 6 HOMOLOG GAMMA"/>
    <property type="match status" value="1"/>
</dbReference>
<evidence type="ECO:0000313" key="2">
    <source>
        <dbReference type="EMBL" id="TRY59510.1"/>
    </source>
</evidence>
<dbReference type="Pfam" id="PF00564">
    <property type="entry name" value="PB1"/>
    <property type="match status" value="1"/>
</dbReference>
<feature type="domain" description="PB1" evidence="1">
    <location>
        <begin position="1"/>
        <end position="49"/>
    </location>
</feature>
<dbReference type="OrthoDB" id="5868434at2759"/>
<name>A0A553N264_9TELE</name>
<dbReference type="AlphaFoldDB" id="A0A553N264"/>
<dbReference type="GO" id="GO:0016324">
    <property type="term" value="C:apical plasma membrane"/>
    <property type="evidence" value="ECO:0007669"/>
    <property type="project" value="TreeGrafter"/>
</dbReference>
<dbReference type="PANTHER" id="PTHR14102">
    <property type="entry name" value="PAR-6-RELATED"/>
    <property type="match status" value="1"/>
</dbReference>
<evidence type="ECO:0000259" key="1">
    <source>
        <dbReference type="PROSITE" id="PS51745"/>
    </source>
</evidence>
<dbReference type="STRING" id="623744.A0A553N264"/>
<dbReference type="SUPFAM" id="SSF54277">
    <property type="entry name" value="CAD &amp; PB1 domains"/>
    <property type="match status" value="1"/>
</dbReference>
<proteinExistence type="predicted"/>
<accession>A0A553N264</accession>
<dbReference type="GO" id="GO:0005938">
    <property type="term" value="C:cell cortex"/>
    <property type="evidence" value="ECO:0007669"/>
    <property type="project" value="TreeGrafter"/>
</dbReference>
<dbReference type="EMBL" id="SRMA01027118">
    <property type="protein sequence ID" value="TRY59510.1"/>
    <property type="molecule type" value="Genomic_DNA"/>
</dbReference>